<feature type="domain" description="CdaR GGDEF-like" evidence="4">
    <location>
        <begin position="208"/>
        <end position="323"/>
    </location>
</feature>
<dbReference type="InterPro" id="IPR025751">
    <property type="entry name" value="RsbRD_N_dom"/>
</dbReference>
<dbReference type="InterPro" id="IPR025736">
    <property type="entry name" value="PucR_C-HTH_dom"/>
</dbReference>
<evidence type="ECO:0000313" key="5">
    <source>
        <dbReference type="EMBL" id="OYO08798.1"/>
    </source>
</evidence>
<keyword evidence="6" id="KW-1185">Reference proteome</keyword>
<dbReference type="InterPro" id="IPR041522">
    <property type="entry name" value="CdaR_GGDEF"/>
</dbReference>
<name>A0A255FYM6_9ACTN</name>
<dbReference type="PANTHER" id="PTHR33744:SF1">
    <property type="entry name" value="DNA-BINDING TRANSCRIPTIONAL ACTIVATOR ADER"/>
    <property type="match status" value="1"/>
</dbReference>
<dbReference type="InterPro" id="IPR042070">
    <property type="entry name" value="PucR_C-HTH_sf"/>
</dbReference>
<dbReference type="Pfam" id="PF13556">
    <property type="entry name" value="HTH_30"/>
    <property type="match status" value="1"/>
</dbReference>
<gene>
    <name evidence="5" type="ORF">CGZ94_20060</name>
</gene>
<evidence type="ECO:0000259" key="4">
    <source>
        <dbReference type="Pfam" id="PF17853"/>
    </source>
</evidence>
<evidence type="ECO:0000313" key="6">
    <source>
        <dbReference type="Proteomes" id="UP000215896"/>
    </source>
</evidence>
<dbReference type="Pfam" id="PF14361">
    <property type="entry name" value="RsbRD_N"/>
    <property type="match status" value="1"/>
</dbReference>
<dbReference type="InterPro" id="IPR051448">
    <property type="entry name" value="CdaR-like_regulators"/>
</dbReference>
<evidence type="ECO:0000256" key="1">
    <source>
        <dbReference type="ARBA" id="ARBA00006754"/>
    </source>
</evidence>
<dbReference type="PANTHER" id="PTHR33744">
    <property type="entry name" value="CARBOHYDRATE DIACID REGULATOR"/>
    <property type="match status" value="1"/>
</dbReference>
<dbReference type="AlphaFoldDB" id="A0A255FYM6"/>
<dbReference type="EMBL" id="NMVO01000018">
    <property type="protein sequence ID" value="OYO08798.1"/>
    <property type="molecule type" value="Genomic_DNA"/>
</dbReference>
<feature type="domain" description="RsbT co-antagonist protein RsbRD N-terminal" evidence="3">
    <location>
        <begin position="57"/>
        <end position="194"/>
    </location>
</feature>
<proteinExistence type="inferred from homology"/>
<protein>
    <recommendedName>
        <fullName evidence="7">PucR family transcriptional regulator</fullName>
    </recommendedName>
</protein>
<dbReference type="RefSeq" id="WP_094407019.1">
    <property type="nucleotide sequence ID" value="NZ_NMVO01000018.1"/>
</dbReference>
<dbReference type="Proteomes" id="UP000215896">
    <property type="component" value="Unassembled WGS sequence"/>
</dbReference>
<evidence type="ECO:0000259" key="2">
    <source>
        <dbReference type="Pfam" id="PF13556"/>
    </source>
</evidence>
<organism evidence="5 6">
    <name type="scientific">Enemella evansiae</name>
    <dbReference type="NCBI Taxonomy" id="2016499"/>
    <lineage>
        <taxon>Bacteria</taxon>
        <taxon>Bacillati</taxon>
        <taxon>Actinomycetota</taxon>
        <taxon>Actinomycetes</taxon>
        <taxon>Propionibacteriales</taxon>
        <taxon>Propionibacteriaceae</taxon>
        <taxon>Enemella</taxon>
    </lineage>
</organism>
<comment type="similarity">
    <text evidence="1">Belongs to the CdaR family.</text>
</comment>
<dbReference type="Gene3D" id="1.10.10.2840">
    <property type="entry name" value="PucR C-terminal helix-turn-helix domain"/>
    <property type="match status" value="1"/>
</dbReference>
<comment type="caution">
    <text evidence="5">The sequence shown here is derived from an EMBL/GenBank/DDBJ whole genome shotgun (WGS) entry which is preliminary data.</text>
</comment>
<evidence type="ECO:0008006" key="7">
    <source>
        <dbReference type="Google" id="ProtNLM"/>
    </source>
</evidence>
<accession>A0A255FYM6</accession>
<evidence type="ECO:0000259" key="3">
    <source>
        <dbReference type="Pfam" id="PF14361"/>
    </source>
</evidence>
<sequence>MSTAMERDEATGLTWVRAITIDAASVGSPEPTSDLPTRIWAEEQLGADPVCWALVTAQRMADQIVESVPIFGSDAGVHLLLRRAVEGTTLRLLITLLTDDTDAVWPAPEPADAVTSYVRRQIPLEDVLRSISVSQEVFTRLLLEQVSVLVPTERINEETRATLSLVFRTYDLFSSAIASYYLRDAERWAQTTAAVQTRHIERALQATATAEVAELSRELDYDLTGSHLAAVFWMRAPRLVRRAPEAIEAAIHHLLATTGRPAHLVRWVGPATAQVWLQVDDPAAADGLDLELAHVQNLHLAVGSVAAGISGFRSSHESARATERLAHLAGPRLPWLVTHRSVQAITLLLHDLPGLQAFVIRTLGALAADEPRAEELRTSLEAYLAAGRSSRKAAATLPAHRNTVVYRVRSAEQLLPPGSALDSMELRLALRVCELLGPRFSES</sequence>
<reference evidence="5 6" key="1">
    <citation type="submission" date="2017-07" db="EMBL/GenBank/DDBJ databases">
        <title>Draft whole genome sequences of clinical Proprionibacteriaceae strains.</title>
        <authorList>
            <person name="Bernier A.-M."/>
            <person name="Bernard K."/>
            <person name="Domingo M.-C."/>
        </authorList>
    </citation>
    <scope>NUCLEOTIDE SEQUENCE [LARGE SCALE GENOMIC DNA]</scope>
    <source>
        <strain evidence="5 6">NML 030167</strain>
    </source>
</reference>
<feature type="domain" description="PucR C-terminal helix-turn-helix" evidence="2">
    <location>
        <begin position="376"/>
        <end position="432"/>
    </location>
</feature>
<dbReference type="Pfam" id="PF17853">
    <property type="entry name" value="GGDEF_2"/>
    <property type="match status" value="1"/>
</dbReference>
<dbReference type="OrthoDB" id="3663486at2"/>